<dbReference type="SUPFAM" id="SSF57667">
    <property type="entry name" value="beta-beta-alpha zinc fingers"/>
    <property type="match status" value="5"/>
</dbReference>
<feature type="domain" description="C2H2-type" evidence="15">
    <location>
        <begin position="608"/>
        <end position="635"/>
    </location>
</feature>
<dbReference type="Proteomes" id="UP000494165">
    <property type="component" value="Unassembled WGS sequence"/>
</dbReference>
<feature type="domain" description="C2H2-type" evidence="15">
    <location>
        <begin position="662"/>
        <end position="690"/>
    </location>
</feature>
<dbReference type="GO" id="GO:0005634">
    <property type="term" value="C:nucleus"/>
    <property type="evidence" value="ECO:0007669"/>
    <property type="project" value="UniProtKB-SubCell"/>
</dbReference>
<dbReference type="PANTHER" id="PTHR24393">
    <property type="entry name" value="ZINC FINGER PROTEIN"/>
    <property type="match status" value="1"/>
</dbReference>
<dbReference type="SMART" id="SM00225">
    <property type="entry name" value="BTB"/>
    <property type="match status" value="3"/>
</dbReference>
<sequence length="970" mass="109764">MDEIAAMGIARAFSAKKEQNDSKGRVLAAIVVYKLSDVLASNENNDEDSSRSQINLKLKTVTKKAAVSSFAATPVMKMDALPRDPQAVDAPFGVKQDNFFNNLFCTIRRLEIFADCFLVLRNNEIVLSNYFIMSALSGVLNLMPKMHRAGSYLVLRDVEPWAVKWLLEYFSKGQLMMPINGFESINKILATLDIDLLGNFFQSDELIHFSMSQEHKCDILSKIWASRHTNFDLKIITKDNHEVFAHWAVLAASSDQLCDLFQAPVSARPRLIVLLEFEAADVELLLKFCYKGEVQIPHFQAMNVCKLAKIFGIKGLYDTVTLLGYHLDKPPVTKQGTTRLTSYEHNDTAKRLLFKSLFDRETLSDLQLISNDHTFKVHSAILSISPYFKPIFNQSDWRHCLIFLSEYALETVQAFVDLVYYGEVVYHGGVQDFKSVMRGLIDFSLLPINAVEQLQPVTKDQEVLEPKLPPEKPPQETPREATGDSAKMLTYPCDICPNVFYSRKRLKAHILSEHPQTKFKCSQCGLFFESQTELKTHVKELDHRIVGSSLHFCSICSKSFTMSSSLRNHLKVHDSSHPSFECDVCHKTCSRKDYLEEHMRTHTGKKPFKCSTCGKRFVGKTGLNHHRKIHGPPRKESVCEICGKEFTRKALWTHMKIHDKQLKCSVCGQLFATSGTLKNHMTRKHYDAKNHVCEICNRAFSLRGELTRHKKVVHEDKGDPGQEQLECTQCHKRFCRSSSLRFHERSHLDEHPNSCKTCHKSFTSPDALKIHLESHTSYQYAEIDRGGSLVPSQLTPKEALEDSKVAAETMAPLAKLAVLLLVITLGNRTQAQWNQPYLLPPADTEVTLTQESAADTFTSSFNEGVKADLSLAVINYDGSEKPTFTQTSGSSDISQLGIDIQRAEDNKWIIKSSIAQDYENIQTYRIEIRVPQITTTVFLRINVKNVNDLVPNPPTATGCSDIPVNLYSHD</sequence>
<dbReference type="GO" id="GO:0016020">
    <property type="term" value="C:membrane"/>
    <property type="evidence" value="ECO:0007669"/>
    <property type="project" value="InterPro"/>
</dbReference>
<comment type="similarity">
    <text evidence="2">Belongs to the krueppel C2H2-type zinc-finger protein family.</text>
</comment>
<keyword evidence="18" id="KW-1185">Reference proteome</keyword>
<feature type="domain" description="BTB" evidence="14">
    <location>
        <begin position="364"/>
        <end position="428"/>
    </location>
</feature>
<feature type="domain" description="BTB" evidence="14">
    <location>
        <begin position="231"/>
        <end position="298"/>
    </location>
</feature>
<feature type="domain" description="C2H2-type" evidence="15">
    <location>
        <begin position="691"/>
        <end position="719"/>
    </location>
</feature>
<feature type="region of interest" description="Disordered" evidence="13">
    <location>
        <begin position="462"/>
        <end position="483"/>
    </location>
</feature>
<feature type="domain" description="C2H2-type" evidence="15">
    <location>
        <begin position="725"/>
        <end position="752"/>
    </location>
</feature>
<dbReference type="Gene3D" id="3.30.160.60">
    <property type="entry name" value="Classic Zinc Finger"/>
    <property type="match status" value="7"/>
</dbReference>
<dbReference type="PROSITE" id="PS50268">
    <property type="entry name" value="CADHERIN_2"/>
    <property type="match status" value="1"/>
</dbReference>
<dbReference type="Gene3D" id="3.30.710.10">
    <property type="entry name" value="Potassium Channel Kv1.1, Chain A"/>
    <property type="match status" value="2"/>
</dbReference>
<dbReference type="FunFam" id="3.30.160.60:FF:000045">
    <property type="entry name" value="ZFP69 zinc finger protein B"/>
    <property type="match status" value="1"/>
</dbReference>
<keyword evidence="5 11" id="KW-0863">Zinc-finger</keyword>
<dbReference type="Pfam" id="PF00651">
    <property type="entry name" value="BTB"/>
    <property type="match status" value="2"/>
</dbReference>
<dbReference type="FunFam" id="3.30.160.60:FF:000624">
    <property type="entry name" value="zinc finger protein 697"/>
    <property type="match status" value="1"/>
</dbReference>
<evidence type="ECO:0000256" key="4">
    <source>
        <dbReference type="ARBA" id="ARBA00022737"/>
    </source>
</evidence>
<dbReference type="InterPro" id="IPR002126">
    <property type="entry name" value="Cadherin-like_dom"/>
</dbReference>
<keyword evidence="12" id="KW-0106">Calcium</keyword>
<accession>A0A8S1C2H5</accession>
<dbReference type="EMBL" id="CADEPI010000019">
    <property type="protein sequence ID" value="CAB3365088.1"/>
    <property type="molecule type" value="Genomic_DNA"/>
</dbReference>
<dbReference type="InterPro" id="IPR011333">
    <property type="entry name" value="SKP1/BTB/POZ_sf"/>
</dbReference>
<evidence type="ECO:0000256" key="12">
    <source>
        <dbReference type="PROSITE-ProRule" id="PRU00043"/>
    </source>
</evidence>
<keyword evidence="10" id="KW-0539">Nucleus</keyword>
<dbReference type="SMART" id="SM00355">
    <property type="entry name" value="ZnF_C2H2"/>
    <property type="match status" value="10"/>
</dbReference>
<dbReference type="CDD" id="cd11304">
    <property type="entry name" value="Cadherin_repeat"/>
    <property type="match status" value="1"/>
</dbReference>
<feature type="domain" description="C2H2-type" evidence="15">
    <location>
        <begin position="491"/>
        <end position="519"/>
    </location>
</feature>
<dbReference type="GO" id="GO:0007156">
    <property type="term" value="P:homophilic cell adhesion via plasma membrane adhesion molecules"/>
    <property type="evidence" value="ECO:0007669"/>
    <property type="project" value="InterPro"/>
</dbReference>
<keyword evidence="3" id="KW-0479">Metal-binding</keyword>
<feature type="domain" description="C2H2-type" evidence="15">
    <location>
        <begin position="753"/>
        <end position="780"/>
    </location>
</feature>
<dbReference type="AlphaFoldDB" id="A0A8S1C2H5"/>
<evidence type="ECO:0000256" key="1">
    <source>
        <dbReference type="ARBA" id="ARBA00004123"/>
    </source>
</evidence>
<proteinExistence type="inferred from homology"/>
<evidence type="ECO:0000256" key="9">
    <source>
        <dbReference type="ARBA" id="ARBA00023163"/>
    </source>
</evidence>
<evidence type="ECO:0000256" key="10">
    <source>
        <dbReference type="ARBA" id="ARBA00023242"/>
    </source>
</evidence>
<evidence type="ECO:0000256" key="5">
    <source>
        <dbReference type="ARBA" id="ARBA00022771"/>
    </source>
</evidence>
<dbReference type="PANTHER" id="PTHR24393:SF15">
    <property type="entry name" value="IP01243P-RELATED"/>
    <property type="match status" value="1"/>
</dbReference>
<evidence type="ECO:0000313" key="18">
    <source>
        <dbReference type="Proteomes" id="UP000494165"/>
    </source>
</evidence>
<comment type="caution">
    <text evidence="17">The sequence shown here is derived from an EMBL/GenBank/DDBJ whole genome shotgun (WGS) entry which is preliminary data.</text>
</comment>
<evidence type="ECO:0000256" key="8">
    <source>
        <dbReference type="ARBA" id="ARBA00023125"/>
    </source>
</evidence>
<dbReference type="GO" id="GO:0008270">
    <property type="term" value="F:zinc ion binding"/>
    <property type="evidence" value="ECO:0007669"/>
    <property type="project" value="UniProtKB-KW"/>
</dbReference>
<dbReference type="OrthoDB" id="8170455at2759"/>
<evidence type="ECO:0000256" key="13">
    <source>
        <dbReference type="SAM" id="MobiDB-lite"/>
    </source>
</evidence>
<dbReference type="GO" id="GO:0005509">
    <property type="term" value="F:calcium ion binding"/>
    <property type="evidence" value="ECO:0007669"/>
    <property type="project" value="UniProtKB-UniRule"/>
</dbReference>
<name>A0A8S1C2H5_9INSE</name>
<evidence type="ECO:0000256" key="3">
    <source>
        <dbReference type="ARBA" id="ARBA00022723"/>
    </source>
</evidence>
<keyword evidence="4" id="KW-0677">Repeat</keyword>
<evidence type="ECO:0000259" key="15">
    <source>
        <dbReference type="PROSITE" id="PS50157"/>
    </source>
</evidence>
<keyword evidence="6" id="KW-0862">Zinc</keyword>
<feature type="domain" description="C2H2-type" evidence="15">
    <location>
        <begin position="580"/>
        <end position="607"/>
    </location>
</feature>
<protein>
    <recommendedName>
        <fullName evidence="19">BTB domain-containing protein</fullName>
    </recommendedName>
</protein>
<dbReference type="PROSITE" id="PS00028">
    <property type="entry name" value="ZINC_FINGER_C2H2_1"/>
    <property type="match status" value="8"/>
</dbReference>
<feature type="compositionally biased region" description="Basic and acidic residues" evidence="13">
    <location>
        <begin position="462"/>
        <end position="482"/>
    </location>
</feature>
<reference evidence="17 18" key="1">
    <citation type="submission" date="2020-04" db="EMBL/GenBank/DDBJ databases">
        <authorList>
            <person name="Alioto T."/>
            <person name="Alioto T."/>
            <person name="Gomez Garrido J."/>
        </authorList>
    </citation>
    <scope>NUCLEOTIDE SEQUENCE [LARGE SCALE GENOMIC DNA]</scope>
</reference>
<evidence type="ECO:0000256" key="11">
    <source>
        <dbReference type="PROSITE-ProRule" id="PRU00042"/>
    </source>
</evidence>
<keyword evidence="8" id="KW-0238">DNA-binding</keyword>
<dbReference type="InterPro" id="IPR013087">
    <property type="entry name" value="Znf_C2H2_type"/>
</dbReference>
<dbReference type="GO" id="GO:0001228">
    <property type="term" value="F:DNA-binding transcription activator activity, RNA polymerase II-specific"/>
    <property type="evidence" value="ECO:0007669"/>
    <property type="project" value="TreeGrafter"/>
</dbReference>
<evidence type="ECO:0000259" key="14">
    <source>
        <dbReference type="PROSITE" id="PS50097"/>
    </source>
</evidence>
<keyword evidence="9" id="KW-0804">Transcription</keyword>
<evidence type="ECO:0000313" key="17">
    <source>
        <dbReference type="EMBL" id="CAB3365088.1"/>
    </source>
</evidence>
<dbReference type="Pfam" id="PF12874">
    <property type="entry name" value="zf-met"/>
    <property type="match status" value="1"/>
</dbReference>
<dbReference type="InterPro" id="IPR000210">
    <property type="entry name" value="BTB/POZ_dom"/>
</dbReference>
<evidence type="ECO:0000256" key="7">
    <source>
        <dbReference type="ARBA" id="ARBA00023015"/>
    </source>
</evidence>
<dbReference type="PROSITE" id="PS50097">
    <property type="entry name" value="BTB"/>
    <property type="match status" value="2"/>
</dbReference>
<dbReference type="SUPFAM" id="SSF54695">
    <property type="entry name" value="POZ domain"/>
    <property type="match status" value="2"/>
</dbReference>
<gene>
    <name evidence="17" type="ORF">CLODIP_2_CD06690</name>
</gene>
<dbReference type="GO" id="GO:0000978">
    <property type="term" value="F:RNA polymerase II cis-regulatory region sequence-specific DNA binding"/>
    <property type="evidence" value="ECO:0007669"/>
    <property type="project" value="TreeGrafter"/>
</dbReference>
<dbReference type="Pfam" id="PF00096">
    <property type="entry name" value="zf-C2H2"/>
    <property type="match status" value="7"/>
</dbReference>
<feature type="domain" description="Cadherin" evidence="16">
    <location>
        <begin position="840"/>
        <end position="956"/>
    </location>
</feature>
<evidence type="ECO:0000256" key="2">
    <source>
        <dbReference type="ARBA" id="ARBA00006991"/>
    </source>
</evidence>
<feature type="domain" description="C2H2-type" evidence="15">
    <location>
        <begin position="519"/>
        <end position="543"/>
    </location>
</feature>
<evidence type="ECO:0000256" key="6">
    <source>
        <dbReference type="ARBA" id="ARBA00022833"/>
    </source>
</evidence>
<evidence type="ECO:0008006" key="19">
    <source>
        <dbReference type="Google" id="ProtNLM"/>
    </source>
</evidence>
<evidence type="ECO:0000259" key="16">
    <source>
        <dbReference type="PROSITE" id="PS50268"/>
    </source>
</evidence>
<comment type="subcellular location">
    <subcellularLocation>
        <location evidence="1">Nucleus</location>
    </subcellularLocation>
</comment>
<dbReference type="PROSITE" id="PS50157">
    <property type="entry name" value="ZINC_FINGER_C2H2_2"/>
    <property type="match status" value="9"/>
</dbReference>
<organism evidence="17 18">
    <name type="scientific">Cloeon dipterum</name>
    <dbReference type="NCBI Taxonomy" id="197152"/>
    <lineage>
        <taxon>Eukaryota</taxon>
        <taxon>Metazoa</taxon>
        <taxon>Ecdysozoa</taxon>
        <taxon>Arthropoda</taxon>
        <taxon>Hexapoda</taxon>
        <taxon>Insecta</taxon>
        <taxon>Pterygota</taxon>
        <taxon>Palaeoptera</taxon>
        <taxon>Ephemeroptera</taxon>
        <taxon>Pisciforma</taxon>
        <taxon>Baetidae</taxon>
        <taxon>Cloeon</taxon>
    </lineage>
</organism>
<feature type="domain" description="C2H2-type" evidence="15">
    <location>
        <begin position="551"/>
        <end position="578"/>
    </location>
</feature>
<keyword evidence="7" id="KW-0805">Transcription regulation</keyword>
<dbReference type="InterPro" id="IPR036236">
    <property type="entry name" value="Znf_C2H2_sf"/>
</dbReference>